<dbReference type="Gene3D" id="3.30.70.120">
    <property type="match status" value="1"/>
</dbReference>
<evidence type="ECO:0008006" key="2">
    <source>
        <dbReference type="Google" id="ProtNLM"/>
    </source>
</evidence>
<dbReference type="PANTHER" id="PTHR41774:SF1">
    <property type="entry name" value="NGG1P INTERACTING FACTOR NIF3"/>
    <property type="match status" value="1"/>
</dbReference>
<name>A0A3B0VZE1_9ZZZZ</name>
<organism evidence="1">
    <name type="scientific">hydrothermal vent metagenome</name>
    <dbReference type="NCBI Taxonomy" id="652676"/>
    <lineage>
        <taxon>unclassified sequences</taxon>
        <taxon>metagenomes</taxon>
        <taxon>ecological metagenomes</taxon>
    </lineage>
</organism>
<dbReference type="SUPFAM" id="SSF102705">
    <property type="entry name" value="NIF3 (NGG1p interacting factor 3)-like"/>
    <property type="match status" value="1"/>
</dbReference>
<dbReference type="InterPro" id="IPR015867">
    <property type="entry name" value="N-reg_PII/ATP_PRibTrfase_C"/>
</dbReference>
<dbReference type="InterPro" id="IPR036069">
    <property type="entry name" value="DUF34/NIF3_sf"/>
</dbReference>
<dbReference type="EMBL" id="UOFC01000251">
    <property type="protein sequence ID" value="VAW49038.1"/>
    <property type="molecule type" value="Genomic_DNA"/>
</dbReference>
<protein>
    <recommendedName>
        <fullName evidence="2">Bsu YqfO NIF3/CutA domain</fullName>
    </recommendedName>
</protein>
<dbReference type="PANTHER" id="PTHR41774">
    <property type="match status" value="1"/>
</dbReference>
<dbReference type="FunFam" id="3.30.70.120:FF:000006">
    <property type="entry name" value="GTP cyclohydrolase 1 type 2 homolog"/>
    <property type="match status" value="1"/>
</dbReference>
<gene>
    <name evidence="1" type="ORF">MNBD_GAMMA03-1802</name>
</gene>
<dbReference type="AlphaFoldDB" id="A0A3B0VZE1"/>
<proteinExistence type="predicted"/>
<evidence type="ECO:0000313" key="1">
    <source>
        <dbReference type="EMBL" id="VAW49038.1"/>
    </source>
</evidence>
<sequence>MYKFSFYVPETHLEDVKKAVFMAGAGKIGLYDCCAWQVKGQGQFRALEGSNPFLGIRGALEEVEEFRVEMVCKEACIHNVIQALLDSHPYEEPAYDVCQMLEF</sequence>
<reference evidence="1" key="1">
    <citation type="submission" date="2018-06" db="EMBL/GenBank/DDBJ databases">
        <authorList>
            <person name="Zhirakovskaya E."/>
        </authorList>
    </citation>
    <scope>NUCLEOTIDE SEQUENCE</scope>
</reference>
<accession>A0A3B0VZE1</accession>